<dbReference type="Pfam" id="PF07143">
    <property type="entry name" value="CrtC"/>
    <property type="match status" value="1"/>
</dbReference>
<keyword evidence="3" id="KW-1185">Reference proteome</keyword>
<evidence type="ECO:0000259" key="1">
    <source>
        <dbReference type="Pfam" id="PF07143"/>
    </source>
</evidence>
<dbReference type="SUPFAM" id="SSF159245">
    <property type="entry name" value="AttH-like"/>
    <property type="match status" value="1"/>
</dbReference>
<protein>
    <recommendedName>
        <fullName evidence="1">AttH domain-containing protein</fullName>
    </recommendedName>
</protein>
<gene>
    <name evidence="2" type="ORF">SAMN04488056_103260</name>
</gene>
<dbReference type="Proteomes" id="UP000199236">
    <property type="component" value="Unassembled WGS sequence"/>
</dbReference>
<dbReference type="STRING" id="655353.SAMN04488056_103260"/>
<dbReference type="OrthoDB" id="9770826at2"/>
<feature type="domain" description="AttH" evidence="1">
    <location>
        <begin position="44"/>
        <end position="197"/>
    </location>
</feature>
<dbReference type="InterPro" id="IPR010791">
    <property type="entry name" value="AttH_dom"/>
</dbReference>
<dbReference type="AlphaFoldDB" id="A0A1I5EMW5"/>
<dbReference type="InterPro" id="IPR023374">
    <property type="entry name" value="AttH-like_dom_sf"/>
</dbReference>
<accession>A0A1I5EMW5</accession>
<dbReference type="PANTHER" id="PTHR38591:SF1">
    <property type="entry name" value="BLL1000 PROTEIN"/>
    <property type="match status" value="1"/>
</dbReference>
<evidence type="ECO:0000313" key="3">
    <source>
        <dbReference type="Proteomes" id="UP000199236"/>
    </source>
</evidence>
<dbReference type="RefSeq" id="WP_090070912.1">
    <property type="nucleotide sequence ID" value="NZ_FOVR01000003.1"/>
</dbReference>
<evidence type="ECO:0000313" key="2">
    <source>
        <dbReference type="EMBL" id="SFO12808.1"/>
    </source>
</evidence>
<dbReference type="EMBL" id="FOVR01000003">
    <property type="protein sequence ID" value="SFO12808.1"/>
    <property type="molecule type" value="Genomic_DNA"/>
</dbReference>
<proteinExistence type="predicted"/>
<organism evidence="2 3">
    <name type="scientific">Cohaesibacter marisflavi</name>
    <dbReference type="NCBI Taxonomy" id="655353"/>
    <lineage>
        <taxon>Bacteria</taxon>
        <taxon>Pseudomonadati</taxon>
        <taxon>Pseudomonadota</taxon>
        <taxon>Alphaproteobacteria</taxon>
        <taxon>Hyphomicrobiales</taxon>
        <taxon>Cohaesibacteraceae</taxon>
    </lineage>
</organism>
<name>A0A1I5EMW5_9HYPH</name>
<dbReference type="Gene3D" id="2.40.370.10">
    <property type="entry name" value="AttH-like domain"/>
    <property type="match status" value="2"/>
</dbReference>
<reference evidence="2 3" key="1">
    <citation type="submission" date="2016-10" db="EMBL/GenBank/DDBJ databases">
        <authorList>
            <person name="de Groot N.N."/>
        </authorList>
    </citation>
    <scope>NUCLEOTIDE SEQUENCE [LARGE SCALE GENOMIC DNA]</scope>
    <source>
        <strain evidence="2 3">CGMCC 1.9157</strain>
    </source>
</reference>
<sequence length="340" mass="38573">MQLNKAQTTQDITFHAPYRGKMVKKSNASLAHDLAWHGGLHPLESWQFSTSLRGGGKHFSFRVHLLIIQQRGSEAQISVSMCLMDQDTGWIREVENTVPLKDIMISEQSLKFSTHELDIYGSGNELTINAELPDASIELSGHVNAPILVNNGEGNFHFLGAQQYKFALPAIQLSGNVELMGKPQSVTGAMWLNRQFGALPRRFSLDRNLEQRQWINLYPQLDNGIRLSVSQLWDFARNRQDTCCTVVLPDGTHIVEKIDPLEMNDFMDSRLSGRRYPRHVVLSHEPFETCLQISLPYQQREVVSKIGNLIKFDGKINVNGYMYGEEVTGDGFVEMVGRWR</sequence>
<dbReference type="PANTHER" id="PTHR38591">
    <property type="entry name" value="HYDROLASE"/>
    <property type="match status" value="1"/>
</dbReference>